<evidence type="ECO:0000256" key="10">
    <source>
        <dbReference type="ARBA" id="ARBA00022842"/>
    </source>
</evidence>
<dbReference type="GO" id="GO:0005886">
    <property type="term" value="C:plasma membrane"/>
    <property type="evidence" value="ECO:0007669"/>
    <property type="project" value="UniProtKB-SubCell"/>
</dbReference>
<keyword evidence="6 16" id="KW-0812">Transmembrane</keyword>
<feature type="binding site" evidence="16">
    <location>
        <position position="395"/>
    </location>
    <ligand>
        <name>ATP</name>
        <dbReference type="ChEBI" id="CHEBI:30616"/>
    </ligand>
</feature>
<dbReference type="Gene3D" id="3.40.1110.10">
    <property type="entry name" value="Calcium-transporting ATPase, cytoplasmic domain N"/>
    <property type="match status" value="1"/>
</dbReference>
<dbReference type="InterPro" id="IPR018303">
    <property type="entry name" value="ATPase_P-typ_P_site"/>
</dbReference>
<keyword evidence="8 16" id="KW-0547">Nucleotide-binding</keyword>
<dbReference type="NCBIfam" id="TIGR01497">
    <property type="entry name" value="kdpB"/>
    <property type="match status" value="1"/>
</dbReference>
<reference evidence="19 20" key="1">
    <citation type="journal article" date="2010" name="Stand. Genomic Sci.">
        <title>Complete genome sequence of Methanothermus fervidus type strain (V24S).</title>
        <authorList>
            <person name="Anderson I."/>
            <person name="Djao O.D."/>
            <person name="Misra M."/>
            <person name="Chertkov O."/>
            <person name="Nolan M."/>
            <person name="Lucas S."/>
            <person name="Lapidus A."/>
            <person name="Del Rio T.G."/>
            <person name="Tice H."/>
            <person name="Cheng J.F."/>
            <person name="Tapia R."/>
            <person name="Han C."/>
            <person name="Goodwin L."/>
            <person name="Pitluck S."/>
            <person name="Liolios K."/>
            <person name="Ivanova N."/>
            <person name="Mavromatis K."/>
            <person name="Mikhailova N."/>
            <person name="Pati A."/>
            <person name="Brambilla E."/>
            <person name="Chen A."/>
            <person name="Palaniappan K."/>
            <person name="Land M."/>
            <person name="Hauser L."/>
            <person name="Chang Y.J."/>
            <person name="Jeffries C.D."/>
            <person name="Sikorski J."/>
            <person name="Spring S."/>
            <person name="Rohde M."/>
            <person name="Eichinger K."/>
            <person name="Huber H."/>
            <person name="Wirth R."/>
            <person name="Goker M."/>
            <person name="Detter J.C."/>
            <person name="Woyke T."/>
            <person name="Bristow J."/>
            <person name="Eisen J.A."/>
            <person name="Markowitz V."/>
            <person name="Hugenholtz P."/>
            <person name="Klenk H.P."/>
            <person name="Kyrpides N.C."/>
        </authorList>
    </citation>
    <scope>NUCLEOTIDE SEQUENCE [LARGE SCALE GENOMIC DNA]</scope>
    <source>
        <strain evidence="20">ATCC 43054 / DSM 2088 / JCM 10308 / V24 S</strain>
    </source>
</reference>
<comment type="subcellular location">
    <subcellularLocation>
        <location evidence="16">Cell membrane</location>
        <topology evidence="16">Multi-pass membrane protein</topology>
    </subcellularLocation>
    <subcellularLocation>
        <location evidence="1">Membrane</location>
    </subcellularLocation>
</comment>
<evidence type="ECO:0000256" key="11">
    <source>
        <dbReference type="ARBA" id="ARBA00022958"/>
    </source>
</evidence>
<evidence type="ECO:0000256" key="15">
    <source>
        <dbReference type="ARBA" id="ARBA00023136"/>
    </source>
</evidence>
<evidence type="ECO:0000256" key="6">
    <source>
        <dbReference type="ARBA" id="ARBA00022692"/>
    </source>
</evidence>
<keyword evidence="15 16" id="KW-0472">Membrane</keyword>
<dbReference type="KEGG" id="mfv:Mfer_0048"/>
<keyword evidence="10 16" id="KW-0460">Magnesium</keyword>
<sequence>MIRTVKTKLPKESLFQKELMMSALKQAIINLNPLVMIKNIVMFIVEVGAIITTFLTIHDMLLGTNFLFNLQITLWLWFTVIFANFAESLAEIQGKARSESLKKTREVLAKKLDENGKIIEIPASKLKKGDIVLVEEKDIIPMDGDIIEGKALIDESPVTGESTPVIRESGGDRCGVVGGTKVLSGKIKVKITVDPEESFVNRMIKMVESAEREKTPNEKALEVLLIGLTITFIAVVGTLPAFASYMGVATTIPVLISLLVCLMPTTIGALLPAIGIAGMNRLLKHNVIALSGRAIEAAGDVDVMLLDKTGTITHGSRKATEFIPLNNVRKSDLVWASLLASLADETPEGKSIVELAKKELNIRHDIKVPPTAKFIPFTPETRMSGVNIGNRKIRKGAIDAVKEFVLKNGGYLPEDEIDKIVKEISSRGETPILVADDHRALGIIRLEDVIKKGVKDKLSLMKKMGIKTIMITGDNPITAKAIAKKVGVDDFIANAKPETKLKIVEKYESKEERHIVAMIGDGTNDAPALAKADVAIAMSSGTSAAKEAANMVDLDSTPSKIIKVVEVGKEILITRGAMTTFSVTNDVAKYFAILPAIFSHKYPELAVLNIMGLTTPASAVLSAVIFNAIIIPLLIPLALRGVRLRPGLSPSQMLIRNILIYGVGGLIAPFVGIKLIDILLVSLGLGG</sequence>
<evidence type="ECO:0000256" key="7">
    <source>
        <dbReference type="ARBA" id="ARBA00022723"/>
    </source>
</evidence>
<keyword evidence="4 16" id="KW-0633">Potassium transport</keyword>
<dbReference type="PRINTS" id="PR00119">
    <property type="entry name" value="CATATPASE"/>
</dbReference>
<evidence type="ECO:0000256" key="9">
    <source>
        <dbReference type="ARBA" id="ARBA00022840"/>
    </source>
</evidence>
<accession>E3GWW3</accession>
<keyword evidence="2 16" id="KW-0813">Transport</keyword>
<keyword evidence="3 16" id="KW-1003">Cell membrane</keyword>
<evidence type="ECO:0000313" key="19">
    <source>
        <dbReference type="EMBL" id="ADP76852.1"/>
    </source>
</evidence>
<dbReference type="STRING" id="523846.Mfer_0048"/>
<dbReference type="Pfam" id="PF00702">
    <property type="entry name" value="Hydrolase"/>
    <property type="match status" value="1"/>
</dbReference>
<dbReference type="NCBIfam" id="TIGR01494">
    <property type="entry name" value="ATPase_P-type"/>
    <property type="match status" value="2"/>
</dbReference>
<feature type="binding site" evidence="16">
    <location>
        <position position="348"/>
    </location>
    <ligand>
        <name>ATP</name>
        <dbReference type="ChEBI" id="CHEBI:30616"/>
    </ligand>
</feature>
<evidence type="ECO:0000256" key="16">
    <source>
        <dbReference type="HAMAP-Rule" id="MF_00285"/>
    </source>
</evidence>
<proteinExistence type="inferred from homology"/>
<evidence type="ECO:0000256" key="12">
    <source>
        <dbReference type="ARBA" id="ARBA00022967"/>
    </source>
</evidence>
<dbReference type="HAMAP" id="MF_00285">
    <property type="entry name" value="KdpB"/>
    <property type="match status" value="1"/>
</dbReference>
<evidence type="ECO:0000256" key="8">
    <source>
        <dbReference type="ARBA" id="ARBA00022741"/>
    </source>
</evidence>
<dbReference type="InterPro" id="IPR044492">
    <property type="entry name" value="P_typ_ATPase_HD_dom"/>
</dbReference>
<dbReference type="InterPro" id="IPR008250">
    <property type="entry name" value="ATPase_P-typ_transduc_dom_A_sf"/>
</dbReference>
<feature type="transmembrane region" description="Helical" evidence="16">
    <location>
        <begin position="659"/>
        <end position="685"/>
    </location>
</feature>
<feature type="domain" description="P-type ATPase A" evidence="18">
    <location>
        <begin position="109"/>
        <end position="208"/>
    </location>
</feature>
<dbReference type="SUPFAM" id="SSF56784">
    <property type="entry name" value="HAD-like"/>
    <property type="match status" value="1"/>
</dbReference>
<dbReference type="SFLD" id="SFLDS00003">
    <property type="entry name" value="Haloacid_Dehalogenase"/>
    <property type="match status" value="1"/>
</dbReference>
<dbReference type="SFLD" id="SFLDF00027">
    <property type="entry name" value="p-type_atpase"/>
    <property type="match status" value="1"/>
</dbReference>
<keyword evidence="9 16" id="KW-0067">ATP-binding</keyword>
<evidence type="ECO:0000256" key="3">
    <source>
        <dbReference type="ARBA" id="ARBA00022475"/>
    </source>
</evidence>
<feature type="transmembrane region" description="Helical" evidence="16">
    <location>
        <begin position="252"/>
        <end position="274"/>
    </location>
</feature>
<evidence type="ECO:0000256" key="14">
    <source>
        <dbReference type="ARBA" id="ARBA00023065"/>
    </source>
</evidence>
<feature type="transmembrane region" description="Helical" evidence="16">
    <location>
        <begin position="40"/>
        <end position="60"/>
    </location>
</feature>
<feature type="active site" description="4-aspartylphosphate intermediate" evidence="16">
    <location>
        <position position="307"/>
    </location>
</feature>
<dbReference type="SUPFAM" id="SSF81660">
    <property type="entry name" value="Metal cation-transporting ATPase, ATP-binding domain N"/>
    <property type="match status" value="1"/>
</dbReference>
<keyword evidence="17" id="KW-0694">RNA-binding</keyword>
<dbReference type="InterPro" id="IPR023214">
    <property type="entry name" value="HAD_sf"/>
</dbReference>
<dbReference type="InterPro" id="IPR023298">
    <property type="entry name" value="ATPase_P-typ_TM_dom_sf"/>
</dbReference>
<dbReference type="EC" id="7.2.2.6" evidence="16"/>
<gene>
    <name evidence="16" type="primary">kdpB</name>
    <name evidence="19" type="ordered locus">Mfer_0048</name>
</gene>
<organism evidence="19 20">
    <name type="scientific">Methanothermus fervidus (strain ATCC 43054 / DSM 2088 / JCM 10308 / V24 S)</name>
    <dbReference type="NCBI Taxonomy" id="523846"/>
    <lineage>
        <taxon>Archaea</taxon>
        <taxon>Methanobacteriati</taxon>
        <taxon>Methanobacteriota</taxon>
        <taxon>Methanomada group</taxon>
        <taxon>Methanobacteria</taxon>
        <taxon>Methanobacteriales</taxon>
        <taxon>Methanothermaceae</taxon>
        <taxon>Methanothermus</taxon>
    </lineage>
</organism>
<evidence type="ECO:0000259" key="18">
    <source>
        <dbReference type="Pfam" id="PF00122"/>
    </source>
</evidence>
<dbReference type="PROSITE" id="PS00154">
    <property type="entry name" value="ATPASE_E1_E2"/>
    <property type="match status" value="1"/>
</dbReference>
<name>E3GWW3_METFV</name>
<comment type="function">
    <text evidence="16">Part of the high-affinity ATP-driven potassium transport (or Kdp) system, which catalyzes the hydrolysis of ATP coupled with the electrogenic transport of potassium into the cytoplasm. This subunit is responsible for energy coupling to the transport system and for the release of the potassium ions to the cytoplasm.</text>
</comment>
<feature type="transmembrane region" description="Helical" evidence="16">
    <location>
        <begin position="223"/>
        <end position="246"/>
    </location>
</feature>
<dbReference type="PANTHER" id="PTHR43743:SF1">
    <property type="entry name" value="POTASSIUM-TRANSPORTING ATPASE ATP-BINDING SUBUNIT"/>
    <property type="match status" value="1"/>
</dbReference>
<feature type="binding site" evidence="16">
    <location>
        <position position="521"/>
    </location>
    <ligand>
        <name>Mg(2+)</name>
        <dbReference type="ChEBI" id="CHEBI:18420"/>
    </ligand>
</feature>
<dbReference type="GO" id="GO:0005524">
    <property type="term" value="F:ATP binding"/>
    <property type="evidence" value="ECO:0007669"/>
    <property type="project" value="UniProtKB-UniRule"/>
</dbReference>
<evidence type="ECO:0000256" key="5">
    <source>
        <dbReference type="ARBA" id="ARBA00022553"/>
    </source>
</evidence>
<dbReference type="InterPro" id="IPR036412">
    <property type="entry name" value="HAD-like_sf"/>
</dbReference>
<keyword evidence="12 16" id="KW-1278">Translocase</keyword>
<protein>
    <recommendedName>
        <fullName evidence="16">Potassium-transporting ATPase ATP-binding subunit</fullName>
        <ecNumber evidence="16">7.2.2.6</ecNumber>
    </recommendedName>
    <alternativeName>
        <fullName evidence="16">ATP phosphohydrolase [potassium-transporting] B chain</fullName>
    </alternativeName>
    <alternativeName>
        <fullName evidence="16">Potassium-binding and translocating subunit B</fullName>
    </alternativeName>
    <alternativeName>
        <fullName evidence="16">Potassium-translocating ATPase B chain</fullName>
    </alternativeName>
</protein>
<keyword evidence="13 16" id="KW-1133">Transmembrane helix</keyword>
<keyword evidence="5 16" id="KW-0597">Phosphoprotein</keyword>
<keyword evidence="14 16" id="KW-0406">Ion transport</keyword>
<dbReference type="GO" id="GO:0016887">
    <property type="term" value="F:ATP hydrolysis activity"/>
    <property type="evidence" value="ECO:0007669"/>
    <property type="project" value="InterPro"/>
</dbReference>
<evidence type="ECO:0000256" key="1">
    <source>
        <dbReference type="ARBA" id="ARBA00004370"/>
    </source>
</evidence>
<dbReference type="SUPFAM" id="SSF81665">
    <property type="entry name" value="Calcium ATPase, transmembrane domain M"/>
    <property type="match status" value="1"/>
</dbReference>
<dbReference type="SUPFAM" id="SSF81653">
    <property type="entry name" value="Calcium ATPase, transduction domain A"/>
    <property type="match status" value="1"/>
</dbReference>
<dbReference type="GO" id="GO:0000287">
    <property type="term" value="F:magnesium ion binding"/>
    <property type="evidence" value="ECO:0007669"/>
    <property type="project" value="UniProtKB-UniRule"/>
</dbReference>
<comment type="similarity">
    <text evidence="16">Belongs to the cation transport ATPase (P-type) (TC 3.A.3) family. Type IA subfamily.</text>
</comment>
<evidence type="ECO:0000256" key="17">
    <source>
        <dbReference type="PROSITE-ProRule" id="PRU00182"/>
    </source>
</evidence>
<dbReference type="SFLD" id="SFLDG00002">
    <property type="entry name" value="C1.7:_P-type_atpase_like"/>
    <property type="match status" value="1"/>
</dbReference>
<dbReference type="AlphaFoldDB" id="E3GWW3"/>
<comment type="subunit">
    <text evidence="16">The system is composed of three essential subunits: KdpA, KdpB and KdpC.</text>
</comment>
<dbReference type="GO" id="GO:0008556">
    <property type="term" value="F:P-type potassium transmembrane transporter activity"/>
    <property type="evidence" value="ECO:0007669"/>
    <property type="project" value="UniProtKB-UniRule"/>
</dbReference>
<feature type="binding site" evidence="16">
    <location>
        <position position="525"/>
    </location>
    <ligand>
        <name>Mg(2+)</name>
        <dbReference type="ChEBI" id="CHEBI:18420"/>
    </ligand>
</feature>
<feature type="binding site" evidence="16">
    <location>
        <position position="344"/>
    </location>
    <ligand>
        <name>ATP</name>
        <dbReference type="ChEBI" id="CHEBI:30616"/>
    </ligand>
</feature>
<evidence type="ECO:0000313" key="20">
    <source>
        <dbReference type="Proteomes" id="UP000002315"/>
    </source>
</evidence>
<evidence type="ECO:0000256" key="4">
    <source>
        <dbReference type="ARBA" id="ARBA00022538"/>
    </source>
</evidence>
<evidence type="ECO:0000256" key="2">
    <source>
        <dbReference type="ARBA" id="ARBA00022448"/>
    </source>
</evidence>
<evidence type="ECO:0000256" key="13">
    <source>
        <dbReference type="ARBA" id="ARBA00022989"/>
    </source>
</evidence>
<keyword evidence="20" id="KW-1185">Reference proteome</keyword>
<dbReference type="Proteomes" id="UP000002315">
    <property type="component" value="Chromosome"/>
</dbReference>
<dbReference type="InterPro" id="IPR001757">
    <property type="entry name" value="P_typ_ATPase"/>
</dbReference>
<keyword evidence="11 16" id="KW-0630">Potassium</keyword>
<keyword evidence="7 16" id="KW-0479">Metal-binding</keyword>
<dbReference type="InterPro" id="IPR006391">
    <property type="entry name" value="P-type_ATPase_bsu_IA"/>
</dbReference>
<dbReference type="PANTHER" id="PTHR43743">
    <property type="entry name" value="POTASSIUM-TRANSPORTING ATPASE ATP-BINDING SUBUNIT"/>
    <property type="match status" value="1"/>
</dbReference>
<dbReference type="PROSITE" id="PS50889">
    <property type="entry name" value="S4"/>
    <property type="match status" value="1"/>
</dbReference>
<dbReference type="InterPro" id="IPR023299">
    <property type="entry name" value="ATPase_P-typ_cyto_dom_N"/>
</dbReference>
<feature type="transmembrane region" description="Helical" evidence="16">
    <location>
        <begin position="619"/>
        <end position="639"/>
    </location>
</feature>
<dbReference type="Gene3D" id="3.40.50.1000">
    <property type="entry name" value="HAD superfamily/HAD-like"/>
    <property type="match status" value="1"/>
</dbReference>
<dbReference type="Gene3D" id="2.70.150.10">
    <property type="entry name" value="Calcium-transporting ATPase, cytoplasmic transduction domain A"/>
    <property type="match status" value="1"/>
</dbReference>
<comment type="catalytic activity">
    <reaction evidence="16">
        <text>K(+)(out) + ATP + H2O = K(+)(in) + ADP + phosphate + H(+)</text>
        <dbReference type="Rhea" id="RHEA:16777"/>
        <dbReference type="ChEBI" id="CHEBI:15377"/>
        <dbReference type="ChEBI" id="CHEBI:15378"/>
        <dbReference type="ChEBI" id="CHEBI:29103"/>
        <dbReference type="ChEBI" id="CHEBI:30616"/>
        <dbReference type="ChEBI" id="CHEBI:43474"/>
        <dbReference type="ChEBI" id="CHEBI:456216"/>
        <dbReference type="EC" id="7.2.2.6"/>
    </reaction>
</comment>
<dbReference type="GO" id="GO:0003723">
    <property type="term" value="F:RNA binding"/>
    <property type="evidence" value="ECO:0007669"/>
    <property type="project" value="UniProtKB-KW"/>
</dbReference>
<feature type="transmembrane region" description="Helical" evidence="16">
    <location>
        <begin position="66"/>
        <end position="86"/>
    </location>
</feature>
<dbReference type="Pfam" id="PF00122">
    <property type="entry name" value="E1-E2_ATPase"/>
    <property type="match status" value="1"/>
</dbReference>
<dbReference type="FunFam" id="3.40.1110.10:FF:000007">
    <property type="entry name" value="Potassium-transporting ATPase ATP-binding subunit"/>
    <property type="match status" value="1"/>
</dbReference>
<dbReference type="InterPro" id="IPR059000">
    <property type="entry name" value="ATPase_P-type_domA"/>
</dbReference>
<dbReference type="HOGENOM" id="CLU_025728_2_0_2"/>
<dbReference type="EMBL" id="CP002278">
    <property type="protein sequence ID" value="ADP76852.1"/>
    <property type="molecule type" value="Genomic_DNA"/>
</dbReference>
<comment type="caution">
    <text evidence="16">Lacks conserved residue(s) required for the propagation of feature annotation.</text>
</comment>